<evidence type="ECO:0000256" key="1">
    <source>
        <dbReference type="SAM" id="MobiDB-lite"/>
    </source>
</evidence>
<comment type="caution">
    <text evidence="2">The sequence shown here is derived from an EMBL/GenBank/DDBJ whole genome shotgun (WGS) entry which is preliminary data.</text>
</comment>
<reference evidence="2" key="1">
    <citation type="submission" date="2022-08" db="EMBL/GenBank/DDBJ databases">
        <authorList>
            <person name="Tistechok S."/>
            <person name="Samborskyy M."/>
            <person name="Roman I."/>
        </authorList>
    </citation>
    <scope>NUCLEOTIDE SEQUENCE</scope>
    <source>
        <strain evidence="2">DSM 103496</strain>
    </source>
</reference>
<dbReference type="EMBL" id="JANYMP010000003">
    <property type="protein sequence ID" value="MCS7476711.1"/>
    <property type="molecule type" value="Genomic_DNA"/>
</dbReference>
<dbReference type="Proteomes" id="UP001141259">
    <property type="component" value="Unassembled WGS sequence"/>
</dbReference>
<accession>A0A9X2VHJ9</accession>
<sequence length="174" mass="18989">MNESPAERNGFPEAGDPPRYRVELESVDGGIRRVHHVHAGSVEEALVRVREPGLWPLGGPGSDPGRFRVVEVSEENATSEVRHQRDARRRYLNTIVEAGLAALGKTVPDHPDQEFSDVLCDFFTRAVVLPGHFAFPAGKADRLLGTDDVAGVLAQLLTAHLSHHGVEVARTPPR</sequence>
<evidence type="ECO:0000313" key="2">
    <source>
        <dbReference type="EMBL" id="MCS7476711.1"/>
    </source>
</evidence>
<proteinExistence type="predicted"/>
<keyword evidence="3" id="KW-1185">Reference proteome</keyword>
<dbReference type="AlphaFoldDB" id="A0A9X2VHJ9"/>
<protein>
    <submittedName>
        <fullName evidence="2">Uncharacterized protein</fullName>
    </submittedName>
</protein>
<organism evidence="2 3">
    <name type="scientific">Umezawaea endophytica</name>
    <dbReference type="NCBI Taxonomy" id="1654476"/>
    <lineage>
        <taxon>Bacteria</taxon>
        <taxon>Bacillati</taxon>
        <taxon>Actinomycetota</taxon>
        <taxon>Actinomycetes</taxon>
        <taxon>Pseudonocardiales</taxon>
        <taxon>Pseudonocardiaceae</taxon>
        <taxon>Umezawaea</taxon>
    </lineage>
</organism>
<dbReference type="RefSeq" id="WP_259622227.1">
    <property type="nucleotide sequence ID" value="NZ_JANYMP010000003.1"/>
</dbReference>
<evidence type="ECO:0000313" key="3">
    <source>
        <dbReference type="Proteomes" id="UP001141259"/>
    </source>
</evidence>
<feature type="region of interest" description="Disordered" evidence="1">
    <location>
        <begin position="1"/>
        <end position="20"/>
    </location>
</feature>
<gene>
    <name evidence="2" type="ORF">NZH93_07585</name>
</gene>
<name>A0A9X2VHJ9_9PSEU</name>